<evidence type="ECO:0000313" key="2">
    <source>
        <dbReference type="Proteomes" id="UP001183176"/>
    </source>
</evidence>
<sequence>MATVSCHIQANPDAVFAVLAEGWFYSNWVVGTSHVRAVEDTWPAAGTKLHHASGAWPLVARDETLVEEITPGQRLVLLARGRPFGEARVRIELTPSATGTMVTMHETPVAGPGKWLHNPLTEALLTRRNTESLARFTALVERHTRPLE</sequence>
<dbReference type="SUPFAM" id="SSF55961">
    <property type="entry name" value="Bet v1-like"/>
    <property type="match status" value="1"/>
</dbReference>
<dbReference type="Gene3D" id="3.30.530.20">
    <property type="match status" value="1"/>
</dbReference>
<dbReference type="InterPro" id="IPR023393">
    <property type="entry name" value="START-like_dom_sf"/>
</dbReference>
<dbReference type="Proteomes" id="UP001183176">
    <property type="component" value="Unassembled WGS sequence"/>
</dbReference>
<dbReference type="CDD" id="cd07812">
    <property type="entry name" value="SRPBCC"/>
    <property type="match status" value="1"/>
</dbReference>
<keyword evidence="2" id="KW-1185">Reference proteome</keyword>
<dbReference type="EMBL" id="JAVREH010000079">
    <property type="protein sequence ID" value="MDT0264226.1"/>
    <property type="molecule type" value="Genomic_DNA"/>
</dbReference>
<gene>
    <name evidence="1" type="ORF">RM423_22930</name>
</gene>
<proteinExistence type="predicted"/>
<dbReference type="RefSeq" id="WP_311425368.1">
    <property type="nucleotide sequence ID" value="NZ_JAVREH010000079.1"/>
</dbReference>
<name>A0ABU2JGU8_9ACTN</name>
<comment type="caution">
    <text evidence="1">The sequence shown here is derived from an EMBL/GenBank/DDBJ whole genome shotgun (WGS) entry which is preliminary data.</text>
</comment>
<dbReference type="InterPro" id="IPR019587">
    <property type="entry name" value="Polyketide_cyclase/dehydratase"/>
</dbReference>
<accession>A0ABU2JGU8</accession>
<evidence type="ECO:0000313" key="1">
    <source>
        <dbReference type="EMBL" id="MDT0264226.1"/>
    </source>
</evidence>
<protein>
    <submittedName>
        <fullName evidence="1">SRPBCC family protein</fullName>
    </submittedName>
</protein>
<dbReference type="Pfam" id="PF10604">
    <property type="entry name" value="Polyketide_cyc2"/>
    <property type="match status" value="1"/>
</dbReference>
<organism evidence="1 2">
    <name type="scientific">Jatrophihabitans lederbergiae</name>
    <dbReference type="NCBI Taxonomy" id="3075547"/>
    <lineage>
        <taxon>Bacteria</taxon>
        <taxon>Bacillati</taxon>
        <taxon>Actinomycetota</taxon>
        <taxon>Actinomycetes</taxon>
        <taxon>Jatrophihabitantales</taxon>
        <taxon>Jatrophihabitantaceae</taxon>
        <taxon>Jatrophihabitans</taxon>
    </lineage>
</organism>
<reference evidence="2" key="1">
    <citation type="submission" date="2023-07" db="EMBL/GenBank/DDBJ databases">
        <title>30 novel species of actinomycetes from the DSMZ collection.</title>
        <authorList>
            <person name="Nouioui I."/>
        </authorList>
    </citation>
    <scope>NUCLEOTIDE SEQUENCE [LARGE SCALE GENOMIC DNA]</scope>
    <source>
        <strain evidence="2">DSM 44399</strain>
    </source>
</reference>